<evidence type="ECO:0000313" key="10">
    <source>
        <dbReference type="EMBL" id="CAC5384968.1"/>
    </source>
</evidence>
<feature type="signal peptide" evidence="8">
    <location>
        <begin position="1"/>
        <end position="16"/>
    </location>
</feature>
<comment type="function">
    <text evidence="1">Acts as a defensive agent. Recognizes blood group fucosylated oligosaccharides including A, B, H and Lewis B-type antigens. Does not recognize Lewis A antigen and has low affinity for monovalent haptens.</text>
</comment>
<reference evidence="10 11" key="1">
    <citation type="submission" date="2020-06" db="EMBL/GenBank/DDBJ databases">
        <authorList>
            <person name="Li R."/>
            <person name="Bekaert M."/>
        </authorList>
    </citation>
    <scope>NUCLEOTIDE SEQUENCE [LARGE SCALE GENOMIC DNA]</scope>
    <source>
        <strain evidence="11">wild</strain>
    </source>
</reference>
<evidence type="ECO:0000256" key="2">
    <source>
        <dbReference type="ARBA" id="ARBA00010147"/>
    </source>
</evidence>
<protein>
    <recommendedName>
        <fullName evidence="9">Fucolectin tachylectin-4 pentraxin-1 domain-containing protein</fullName>
    </recommendedName>
</protein>
<evidence type="ECO:0000259" key="9">
    <source>
        <dbReference type="SMART" id="SM00607"/>
    </source>
</evidence>
<dbReference type="GO" id="GO:0001868">
    <property type="term" value="P:regulation of complement activation, lectin pathway"/>
    <property type="evidence" value="ECO:0007669"/>
    <property type="project" value="UniProtKB-ARBA"/>
</dbReference>
<feature type="domain" description="Fucolectin tachylectin-4 pentraxin-1" evidence="9">
    <location>
        <begin position="75"/>
        <end position="196"/>
    </location>
</feature>
<evidence type="ECO:0000256" key="5">
    <source>
        <dbReference type="ARBA" id="ARBA00022734"/>
    </source>
</evidence>
<dbReference type="Proteomes" id="UP000507470">
    <property type="component" value="Unassembled WGS sequence"/>
</dbReference>
<proteinExistence type="inferred from homology"/>
<dbReference type="GO" id="GO:0010185">
    <property type="term" value="P:regulation of cellular defense response"/>
    <property type="evidence" value="ECO:0007669"/>
    <property type="project" value="UniProtKB-ARBA"/>
</dbReference>
<comment type="subunit">
    <text evidence="3">Homotrimer.</text>
</comment>
<evidence type="ECO:0000256" key="4">
    <source>
        <dbReference type="ARBA" id="ARBA00022723"/>
    </source>
</evidence>
<evidence type="ECO:0000256" key="8">
    <source>
        <dbReference type="SAM" id="SignalP"/>
    </source>
</evidence>
<dbReference type="OrthoDB" id="547680at2759"/>
<dbReference type="GO" id="GO:0042806">
    <property type="term" value="F:fucose binding"/>
    <property type="evidence" value="ECO:0007669"/>
    <property type="project" value="UniProtKB-ARBA"/>
</dbReference>
<keyword evidence="6" id="KW-0106">Calcium</keyword>
<accession>A0A6J8BLQ1</accession>
<dbReference type="PANTHER" id="PTHR45713:SF6">
    <property type="entry name" value="F5_8 TYPE C DOMAIN-CONTAINING PROTEIN"/>
    <property type="match status" value="1"/>
</dbReference>
<comment type="similarity">
    <text evidence="2">Belongs to the fucolectin family.</text>
</comment>
<gene>
    <name evidence="10" type="ORF">MCOR_20558</name>
</gene>
<dbReference type="SMART" id="SM00607">
    <property type="entry name" value="FTP"/>
    <property type="match status" value="1"/>
</dbReference>
<keyword evidence="11" id="KW-1185">Reference proteome</keyword>
<organism evidence="10 11">
    <name type="scientific">Mytilus coruscus</name>
    <name type="common">Sea mussel</name>
    <dbReference type="NCBI Taxonomy" id="42192"/>
    <lineage>
        <taxon>Eukaryota</taxon>
        <taxon>Metazoa</taxon>
        <taxon>Spiralia</taxon>
        <taxon>Lophotrochozoa</taxon>
        <taxon>Mollusca</taxon>
        <taxon>Bivalvia</taxon>
        <taxon>Autobranchia</taxon>
        <taxon>Pteriomorphia</taxon>
        <taxon>Mytilida</taxon>
        <taxon>Mytiloidea</taxon>
        <taxon>Mytilidae</taxon>
        <taxon>Mytilinae</taxon>
        <taxon>Mytilus</taxon>
    </lineage>
</organism>
<feature type="chain" id="PRO_5026666864" description="Fucolectin tachylectin-4 pentraxin-1 domain-containing protein" evidence="8">
    <location>
        <begin position="17"/>
        <end position="198"/>
    </location>
</feature>
<dbReference type="SUPFAM" id="SSF49785">
    <property type="entry name" value="Galactose-binding domain-like"/>
    <property type="match status" value="1"/>
</dbReference>
<dbReference type="InterPro" id="IPR051941">
    <property type="entry name" value="BG_Antigen-Binding_Lectin"/>
</dbReference>
<sequence length="198" mass="22730">MMKIFLISLFFCLTSGCKITIDGAEYNSAICNGNFKRLESKINQMTETLSAKIGRIQQQVNKCDLQDCKTSECPIEDVAYKKTSQQSSTFSSICLARHGNDGNKKTFTATKQEWLPFWWIFNRFDVAGERLHDLDITIGPTLNDMALCKHYKGPGKTNEHLIFRCHRRLRGRFVKLSIKGREYLQMSEVKVYAPLINC</sequence>
<dbReference type="PROSITE" id="PS51257">
    <property type="entry name" value="PROKAR_LIPOPROTEIN"/>
    <property type="match status" value="1"/>
</dbReference>
<dbReference type="InterPro" id="IPR006585">
    <property type="entry name" value="FTP1"/>
</dbReference>
<evidence type="ECO:0000256" key="6">
    <source>
        <dbReference type="ARBA" id="ARBA00022837"/>
    </source>
</evidence>
<dbReference type="Gene3D" id="2.60.120.260">
    <property type="entry name" value="Galactose-binding domain-like"/>
    <property type="match status" value="1"/>
</dbReference>
<keyword evidence="5" id="KW-0430">Lectin</keyword>
<evidence type="ECO:0000256" key="7">
    <source>
        <dbReference type="ARBA" id="ARBA00023157"/>
    </source>
</evidence>
<dbReference type="GO" id="GO:0046872">
    <property type="term" value="F:metal ion binding"/>
    <property type="evidence" value="ECO:0007669"/>
    <property type="project" value="UniProtKB-KW"/>
</dbReference>
<evidence type="ECO:0000256" key="1">
    <source>
        <dbReference type="ARBA" id="ARBA00002219"/>
    </source>
</evidence>
<evidence type="ECO:0000313" key="11">
    <source>
        <dbReference type="Proteomes" id="UP000507470"/>
    </source>
</evidence>
<keyword evidence="7" id="KW-1015">Disulfide bond</keyword>
<dbReference type="AlphaFoldDB" id="A0A6J8BLQ1"/>
<keyword evidence="4" id="KW-0479">Metal-binding</keyword>
<dbReference type="EMBL" id="CACVKT020003673">
    <property type="protein sequence ID" value="CAC5384968.1"/>
    <property type="molecule type" value="Genomic_DNA"/>
</dbReference>
<keyword evidence="8" id="KW-0732">Signal</keyword>
<name>A0A6J8BLQ1_MYTCO</name>
<evidence type="ECO:0000256" key="3">
    <source>
        <dbReference type="ARBA" id="ARBA00011233"/>
    </source>
</evidence>
<dbReference type="InterPro" id="IPR008979">
    <property type="entry name" value="Galactose-bd-like_sf"/>
</dbReference>
<dbReference type="PANTHER" id="PTHR45713">
    <property type="entry name" value="FTP DOMAIN-CONTAINING PROTEIN"/>
    <property type="match status" value="1"/>
</dbReference>